<dbReference type="RefSeq" id="WP_077548868.1">
    <property type="nucleotide sequence ID" value="NZ_JACHEJ010000009.1"/>
</dbReference>
<accession>A0A7W9YZU6</accession>
<dbReference type="EMBL" id="JACHEJ010000009">
    <property type="protein sequence ID" value="MBB6181297.1"/>
    <property type="molecule type" value="Genomic_DNA"/>
</dbReference>
<dbReference type="AlphaFoldDB" id="A0A7W9YZU6"/>
<sequence length="80" mass="9002">MTLLQFPSHRRTADIRRCAATLRDLHGEKANQFWRNEMALLVSALREVGACEAEISHQAQMFMNAVQLELQAGFVSESIG</sequence>
<dbReference type="Pfam" id="PF19551">
    <property type="entry name" value="DUF6074"/>
    <property type="match status" value="1"/>
</dbReference>
<reference evidence="1 2" key="1">
    <citation type="submission" date="2020-08" db="EMBL/GenBank/DDBJ databases">
        <title>Genomic Encyclopedia of Type Strains, Phase IV (KMG-IV): sequencing the most valuable type-strain genomes for metagenomic binning, comparative biology and taxonomic classification.</title>
        <authorList>
            <person name="Goeker M."/>
        </authorList>
    </citation>
    <scope>NUCLEOTIDE SEQUENCE [LARGE SCALE GENOMIC DNA]</scope>
    <source>
        <strain evidence="1 2">DSM 102134</strain>
    </source>
</reference>
<evidence type="ECO:0000313" key="1">
    <source>
        <dbReference type="EMBL" id="MBB6181297.1"/>
    </source>
</evidence>
<evidence type="ECO:0000313" key="2">
    <source>
        <dbReference type="Proteomes" id="UP000535501"/>
    </source>
</evidence>
<protein>
    <submittedName>
        <fullName evidence="1">Putative secreted protein</fullName>
    </submittedName>
</protein>
<dbReference type="InterPro" id="IPR045720">
    <property type="entry name" value="DUF6074"/>
</dbReference>
<dbReference type="Proteomes" id="UP000535501">
    <property type="component" value="Unassembled WGS sequence"/>
</dbReference>
<gene>
    <name evidence="1" type="ORF">HNQ75_003284</name>
</gene>
<comment type="caution">
    <text evidence="1">The sequence shown here is derived from an EMBL/GenBank/DDBJ whole genome shotgun (WGS) entry which is preliminary data.</text>
</comment>
<name>A0A7W9YZU6_9HYPH</name>
<keyword evidence="2" id="KW-1185">Reference proteome</keyword>
<organism evidence="1 2">
    <name type="scientific">Pseudorhizobium flavum</name>
    <dbReference type="NCBI Taxonomy" id="1335061"/>
    <lineage>
        <taxon>Bacteria</taxon>
        <taxon>Pseudomonadati</taxon>
        <taxon>Pseudomonadota</taxon>
        <taxon>Alphaproteobacteria</taxon>
        <taxon>Hyphomicrobiales</taxon>
        <taxon>Rhizobiaceae</taxon>
        <taxon>Rhizobium/Agrobacterium group</taxon>
        <taxon>Pseudorhizobium</taxon>
    </lineage>
</organism>
<proteinExistence type="predicted"/>